<feature type="compositionally biased region" description="Polar residues" evidence="11">
    <location>
        <begin position="943"/>
        <end position="956"/>
    </location>
</feature>
<evidence type="ECO:0000256" key="11">
    <source>
        <dbReference type="SAM" id="MobiDB-lite"/>
    </source>
</evidence>
<dbReference type="InterPro" id="IPR015940">
    <property type="entry name" value="UBA"/>
</dbReference>
<evidence type="ECO:0000256" key="9">
    <source>
        <dbReference type="PROSITE-ProRule" id="PRU00192"/>
    </source>
</evidence>
<keyword evidence="7" id="KW-0829">Tyrosine-protein kinase</keyword>
<dbReference type="InterPro" id="IPR049587">
    <property type="entry name" value="TNK-like_SAM"/>
</dbReference>
<dbReference type="InterPro" id="IPR011009">
    <property type="entry name" value="Kinase-like_dom_sf"/>
</dbReference>
<keyword evidence="2 9" id="KW-0728">SH3 domain</keyword>
<dbReference type="Pfam" id="PF00786">
    <property type="entry name" value="PBD"/>
    <property type="match status" value="1"/>
</dbReference>
<dbReference type="SMART" id="SM00285">
    <property type="entry name" value="PBD"/>
    <property type="match status" value="1"/>
</dbReference>
<sequence>MLRSNSIRRISLASLGEIFTLGRRMSGVKDLYSFLEEAELLQYYSAFTDTLKVGNLSQLKYVEDDDLAAIGLTKPEMRRFKKFYDKECPKGFTGKLRKSILRTHSKREVSHKNKVPTSPKADSTAKPGKYIIPAEAISIQKEIGTGEFGVVQQGLWTSEAGERVQVALKCLSKEQIQAGQSDFLKEASIMPEPHSYMFYLITCCFPQYLVRLYGVVLDYDNSFMLYLVRLYGVVLDYDNSFMLYLVRLYGVVLDYDNSFMLYLVRLYGVVLDYDNSFMLVTELAPLRSLLECLKEPSLRPNFPVITLCEFALQVAKGMKYLEDNRLIHRDLAARNILVFSRDKVKISDFGLSRALGVGKDYYQTNFNVNLKLPLAWCAPESINYLKFTSASDVWGFGVTLWEMFCYGFQPWAALTGAQILEAVDAPNCQRLEKPDYCPEKYYELMRQCWEHEPAKRPKFSDIVDILPTMKPQQLRAATDYQGSRPDFLCFQAGDVITVLEKGPEMWKGSLHNGKVGLFSPANTAPYDHNSPGKVKVYKRTPPSSGSRKTEKRSSLTITRDMISGPMGDFKHTMHIGLRGQQDAFGDTSFIKDKYHLLPVKSASYQAAAQQNGHSSATSTPERSPDKAGPPKPPRLHLPEGDKFDGRTSPLGQSSSSPSKSQDSLDRALSGDVVNSDVSDHEYLDLEGDGGGEANGKDDFNLDLGPSLLDDVLKIMETGGEEKAAPPASPEKKDKKVPTSIPVPTSSARTYRRTASTESSSSVSSGPRSPTKSLSSLTSQTIEEGKVTKGTDNAPRSPKSPTDVVALKLCETISPDGKKAYDALVGGVSTDSIAEARERSRVAYQEETKVWEERIKGAASDRSSQEDSNSSPSIGRLRSLDSPLLSRPVPEEPDETTSTESGDSSSNPVPLPPRVPIQTNWPKPRRRTRKSTASSTSSDKSYYNPGTGSTSSLQHASSLPEMPSPTTPRSPVYPSNNRSRTNSEVNSPFKGNDNVFLTTSPEGTITFKNYVPEGEKKEAAPEPAKKLPEDPFLRQKMFMADPFFAMGKPRTKREPADSRLKKSQQNSSSSSAISIDNTSYDELSDCSSNPPTGDSANEAPMTTRRYHRSPGNASSATDTSETDEGYMDMTGKPLSHHRNGNKDREKDIPRRRPLRWEIVEMQRVVGDQVSTEDCRMALREMRYDVDKAIKFIKLQQLVNMDEGDFKYAKQTLIYCNWDVDKAANFLLVHNQSRGKSTDL</sequence>
<dbReference type="EC" id="2.7.10.2" evidence="1"/>
<dbReference type="eggNOG" id="KOG0199">
    <property type="taxonomic scope" value="Eukaryota"/>
</dbReference>
<dbReference type="EMBL" id="GG666451">
    <property type="protein sequence ID" value="EEN69793.1"/>
    <property type="molecule type" value="Genomic_DNA"/>
</dbReference>
<dbReference type="PROSITE" id="PS50011">
    <property type="entry name" value="PROTEIN_KINASE_DOM"/>
    <property type="match status" value="1"/>
</dbReference>
<dbReference type="AlphaFoldDB" id="C3XPC2"/>
<dbReference type="PRINTS" id="PR00109">
    <property type="entry name" value="TYRKINASE"/>
</dbReference>
<evidence type="ECO:0000256" key="10">
    <source>
        <dbReference type="PROSITE-ProRule" id="PRU10141"/>
    </source>
</evidence>
<dbReference type="InterPro" id="IPR050198">
    <property type="entry name" value="Non-receptor_tyrosine_kinases"/>
</dbReference>
<feature type="domain" description="SH3" evidence="12">
    <location>
        <begin position="469"/>
        <end position="528"/>
    </location>
</feature>
<gene>
    <name evidence="16" type="ORF">BRAFLDRAFT_124170</name>
</gene>
<feature type="compositionally biased region" description="Polar residues" evidence="11">
    <location>
        <begin position="605"/>
        <end position="621"/>
    </location>
</feature>
<evidence type="ECO:0000259" key="15">
    <source>
        <dbReference type="PROSITE" id="PS50108"/>
    </source>
</evidence>
<feature type="compositionally biased region" description="Polar residues" evidence="11">
    <location>
        <begin position="968"/>
        <end position="985"/>
    </location>
</feature>
<dbReference type="FunFam" id="1.10.510.10:FF:001118">
    <property type="entry name" value="Tyrosine-protein kinase PR2"/>
    <property type="match status" value="1"/>
</dbReference>
<keyword evidence="3" id="KW-0808">Transferase</keyword>
<feature type="domain" description="UBA" evidence="14">
    <location>
        <begin position="1183"/>
        <end position="1228"/>
    </location>
</feature>
<dbReference type="Pfam" id="PF07714">
    <property type="entry name" value="PK_Tyr_Ser-Thr"/>
    <property type="match status" value="2"/>
</dbReference>
<dbReference type="InterPro" id="IPR055175">
    <property type="entry name" value="ACK/TNK-like_SAM"/>
</dbReference>
<evidence type="ECO:0000256" key="8">
    <source>
        <dbReference type="ARBA" id="ARBA00047899"/>
    </source>
</evidence>
<feature type="compositionally biased region" description="Polar residues" evidence="11">
    <location>
        <begin position="1084"/>
        <end position="1094"/>
    </location>
</feature>
<evidence type="ECO:0000256" key="2">
    <source>
        <dbReference type="ARBA" id="ARBA00022443"/>
    </source>
</evidence>
<accession>C3XPC2</accession>
<keyword evidence="4 10" id="KW-0547">Nucleotide-binding</keyword>
<feature type="region of interest" description="Disordered" evidence="11">
    <location>
        <begin position="854"/>
        <end position="1029"/>
    </location>
</feature>
<feature type="compositionally biased region" description="Basic and acidic residues" evidence="11">
    <location>
        <begin position="719"/>
        <end position="736"/>
    </location>
</feature>
<comment type="catalytic activity">
    <reaction evidence="8">
        <text>L-threonyl-[protein] + ATP = O-phospho-L-threonyl-[protein] + ADP + H(+)</text>
        <dbReference type="Rhea" id="RHEA:46608"/>
        <dbReference type="Rhea" id="RHEA-COMP:11060"/>
        <dbReference type="Rhea" id="RHEA-COMP:11605"/>
        <dbReference type="ChEBI" id="CHEBI:15378"/>
        <dbReference type="ChEBI" id="CHEBI:30013"/>
        <dbReference type="ChEBI" id="CHEBI:30616"/>
        <dbReference type="ChEBI" id="CHEBI:61977"/>
        <dbReference type="ChEBI" id="CHEBI:456216"/>
        <dbReference type="EC" id="2.7.11.1"/>
    </reaction>
</comment>
<dbReference type="InterPro" id="IPR001452">
    <property type="entry name" value="SH3_domain"/>
</dbReference>
<evidence type="ECO:0000256" key="5">
    <source>
        <dbReference type="ARBA" id="ARBA00022777"/>
    </source>
</evidence>
<feature type="compositionally biased region" description="Polar residues" evidence="11">
    <location>
        <begin position="994"/>
        <end position="1006"/>
    </location>
</feature>
<protein>
    <recommendedName>
        <fullName evidence="1">non-specific protein-tyrosine kinase</fullName>
        <ecNumber evidence="1">2.7.10.2</ecNumber>
    </recommendedName>
</protein>
<feature type="compositionally biased region" description="Basic and acidic residues" evidence="11">
    <location>
        <begin position="1012"/>
        <end position="1029"/>
    </location>
</feature>
<dbReference type="PROSITE" id="PS00107">
    <property type="entry name" value="PROTEIN_KINASE_ATP"/>
    <property type="match status" value="1"/>
</dbReference>
<evidence type="ECO:0000256" key="7">
    <source>
        <dbReference type="ARBA" id="ARBA00023137"/>
    </source>
</evidence>
<feature type="compositionally biased region" description="Basic and acidic residues" evidence="11">
    <location>
        <begin position="1139"/>
        <end position="1148"/>
    </location>
</feature>
<feature type="binding site" evidence="10">
    <location>
        <position position="169"/>
    </location>
    <ligand>
        <name>ATP</name>
        <dbReference type="ChEBI" id="CHEBI:30616"/>
    </ligand>
</feature>
<organism evidence="16">
    <name type="scientific">Branchiostoma floridae</name>
    <name type="common">Florida lancelet</name>
    <name type="synonym">Amphioxus</name>
    <dbReference type="NCBI Taxonomy" id="7739"/>
    <lineage>
        <taxon>Eukaryota</taxon>
        <taxon>Metazoa</taxon>
        <taxon>Chordata</taxon>
        <taxon>Cephalochordata</taxon>
        <taxon>Leptocardii</taxon>
        <taxon>Amphioxiformes</taxon>
        <taxon>Branchiostomatidae</taxon>
        <taxon>Branchiostoma</taxon>
    </lineage>
</organism>
<evidence type="ECO:0000256" key="1">
    <source>
        <dbReference type="ARBA" id="ARBA00011903"/>
    </source>
</evidence>
<dbReference type="CDD" id="cd09539">
    <property type="entry name" value="SAM_TNK-like"/>
    <property type="match status" value="1"/>
</dbReference>
<proteinExistence type="predicted"/>
<feature type="domain" description="CRIB" evidence="15">
    <location>
        <begin position="562"/>
        <end position="576"/>
    </location>
</feature>
<dbReference type="GO" id="GO:0005524">
    <property type="term" value="F:ATP binding"/>
    <property type="evidence" value="ECO:0007669"/>
    <property type="project" value="UniProtKB-UniRule"/>
</dbReference>
<dbReference type="Pfam" id="PF07653">
    <property type="entry name" value="SH3_2"/>
    <property type="match status" value="1"/>
</dbReference>
<keyword evidence="6 10" id="KW-0067">ATP-binding</keyword>
<dbReference type="SMART" id="SM00219">
    <property type="entry name" value="TyrKc"/>
    <property type="match status" value="1"/>
</dbReference>
<feature type="region of interest" description="Disordered" evidence="11">
    <location>
        <begin position="522"/>
        <end position="564"/>
    </location>
</feature>
<dbReference type="InParanoid" id="C3XPC2"/>
<feature type="compositionally biased region" description="Low complexity" evidence="11">
    <location>
        <begin position="648"/>
        <end position="661"/>
    </location>
</feature>
<dbReference type="InterPro" id="IPR000719">
    <property type="entry name" value="Prot_kinase_dom"/>
</dbReference>
<dbReference type="GO" id="GO:0004715">
    <property type="term" value="F:non-membrane spanning protein tyrosine kinase activity"/>
    <property type="evidence" value="ECO:0007669"/>
    <property type="project" value="UniProtKB-EC"/>
</dbReference>
<evidence type="ECO:0000259" key="13">
    <source>
        <dbReference type="PROSITE" id="PS50011"/>
    </source>
</evidence>
<feature type="compositionally biased region" description="Low complexity" evidence="11">
    <location>
        <begin position="930"/>
        <end position="940"/>
    </location>
</feature>
<feature type="region of interest" description="Disordered" evidence="11">
    <location>
        <begin position="605"/>
        <end position="701"/>
    </location>
</feature>
<dbReference type="PROSITE" id="PS50030">
    <property type="entry name" value="UBA"/>
    <property type="match status" value="1"/>
</dbReference>
<feature type="domain" description="Protein kinase" evidence="13">
    <location>
        <begin position="137"/>
        <end position="469"/>
    </location>
</feature>
<feature type="compositionally biased region" description="Basic and acidic residues" evidence="11">
    <location>
        <begin position="636"/>
        <end position="645"/>
    </location>
</feature>
<dbReference type="SUPFAM" id="SSF56112">
    <property type="entry name" value="Protein kinase-like (PK-like)"/>
    <property type="match status" value="1"/>
</dbReference>
<dbReference type="STRING" id="7739.C3XPC2"/>
<dbReference type="InterPro" id="IPR008266">
    <property type="entry name" value="Tyr_kinase_AS"/>
</dbReference>
<dbReference type="InterPro" id="IPR017441">
    <property type="entry name" value="Protein_kinase_ATP_BS"/>
</dbReference>
<reference evidence="16" key="1">
    <citation type="journal article" date="2008" name="Nature">
        <title>The amphioxus genome and the evolution of the chordate karyotype.</title>
        <authorList>
            <consortium name="US DOE Joint Genome Institute (JGI-PGF)"/>
            <person name="Putnam N.H."/>
            <person name="Butts T."/>
            <person name="Ferrier D.E.K."/>
            <person name="Furlong R.F."/>
            <person name="Hellsten U."/>
            <person name="Kawashima T."/>
            <person name="Robinson-Rechavi M."/>
            <person name="Shoguchi E."/>
            <person name="Terry A."/>
            <person name="Yu J.-K."/>
            <person name="Benito-Gutierrez E.L."/>
            <person name="Dubchak I."/>
            <person name="Garcia-Fernandez J."/>
            <person name="Gibson-Brown J.J."/>
            <person name="Grigoriev I.V."/>
            <person name="Horton A.C."/>
            <person name="de Jong P.J."/>
            <person name="Jurka J."/>
            <person name="Kapitonov V.V."/>
            <person name="Kohara Y."/>
            <person name="Kuroki Y."/>
            <person name="Lindquist E."/>
            <person name="Lucas S."/>
            <person name="Osoegawa K."/>
            <person name="Pennacchio L.A."/>
            <person name="Salamov A.A."/>
            <person name="Satou Y."/>
            <person name="Sauka-Spengler T."/>
            <person name="Schmutz J."/>
            <person name="Shin-I T."/>
            <person name="Toyoda A."/>
            <person name="Bronner-Fraser M."/>
            <person name="Fujiyama A."/>
            <person name="Holland L.Z."/>
            <person name="Holland P.W.H."/>
            <person name="Satoh N."/>
            <person name="Rokhsar D.S."/>
        </authorList>
    </citation>
    <scope>NUCLEOTIDE SEQUENCE [LARGE SCALE GENOMIC DNA]</scope>
    <source>
        <strain evidence="16">S238N-H82</strain>
        <tissue evidence="16">Testes</tissue>
    </source>
</reference>
<dbReference type="InterPro" id="IPR001245">
    <property type="entry name" value="Ser-Thr/Tyr_kinase_cat_dom"/>
</dbReference>
<dbReference type="InterPro" id="IPR036028">
    <property type="entry name" value="SH3-like_dom_sf"/>
</dbReference>
<dbReference type="Gene3D" id="2.30.30.40">
    <property type="entry name" value="SH3 Domains"/>
    <property type="match status" value="1"/>
</dbReference>
<evidence type="ECO:0000259" key="14">
    <source>
        <dbReference type="PROSITE" id="PS50030"/>
    </source>
</evidence>
<evidence type="ECO:0000256" key="6">
    <source>
        <dbReference type="ARBA" id="ARBA00022840"/>
    </source>
</evidence>
<dbReference type="Pfam" id="PF22931">
    <property type="entry name" value="SAM_TNK"/>
    <property type="match status" value="1"/>
</dbReference>
<dbReference type="PANTHER" id="PTHR24418">
    <property type="entry name" value="TYROSINE-PROTEIN KINASE"/>
    <property type="match status" value="1"/>
</dbReference>
<dbReference type="Gene3D" id="3.30.200.20">
    <property type="entry name" value="Phosphorylase Kinase, domain 1"/>
    <property type="match status" value="1"/>
</dbReference>
<dbReference type="InterPro" id="IPR020635">
    <property type="entry name" value="Tyr_kinase_cat_dom"/>
</dbReference>
<evidence type="ECO:0000259" key="12">
    <source>
        <dbReference type="PROSITE" id="PS50002"/>
    </source>
</evidence>
<dbReference type="Gene3D" id="1.10.510.10">
    <property type="entry name" value="Transferase(Phosphotransferase) domain 1"/>
    <property type="match status" value="1"/>
</dbReference>
<feature type="compositionally biased region" description="Low complexity" evidence="11">
    <location>
        <begin position="743"/>
        <end position="772"/>
    </location>
</feature>
<feature type="compositionally biased region" description="Low complexity" evidence="11">
    <location>
        <begin position="1062"/>
        <end position="1077"/>
    </location>
</feature>
<dbReference type="InterPro" id="IPR000095">
    <property type="entry name" value="CRIB_dom"/>
</dbReference>
<dbReference type="SMART" id="SM00326">
    <property type="entry name" value="SH3"/>
    <property type="match status" value="1"/>
</dbReference>
<evidence type="ECO:0000256" key="4">
    <source>
        <dbReference type="ARBA" id="ARBA00022741"/>
    </source>
</evidence>
<dbReference type="PROSITE" id="PS50108">
    <property type="entry name" value="CRIB"/>
    <property type="match status" value="1"/>
</dbReference>
<dbReference type="GO" id="GO:0004674">
    <property type="term" value="F:protein serine/threonine kinase activity"/>
    <property type="evidence" value="ECO:0007669"/>
    <property type="project" value="UniProtKB-EC"/>
</dbReference>
<evidence type="ECO:0000256" key="3">
    <source>
        <dbReference type="ARBA" id="ARBA00022679"/>
    </source>
</evidence>
<dbReference type="SUPFAM" id="SSF50044">
    <property type="entry name" value="SH3-domain"/>
    <property type="match status" value="1"/>
</dbReference>
<evidence type="ECO:0000313" key="16">
    <source>
        <dbReference type="EMBL" id="EEN69793.1"/>
    </source>
</evidence>
<dbReference type="PROSITE" id="PS00109">
    <property type="entry name" value="PROTEIN_KINASE_TYR"/>
    <property type="match status" value="1"/>
</dbReference>
<keyword evidence="5" id="KW-0418">Kinase</keyword>
<feature type="compositionally biased region" description="Low complexity" evidence="11">
    <location>
        <begin position="859"/>
        <end position="887"/>
    </location>
</feature>
<feature type="region of interest" description="Disordered" evidence="11">
    <location>
        <begin position="714"/>
        <end position="803"/>
    </location>
</feature>
<name>C3XPC2_BRAFL</name>
<dbReference type="PROSITE" id="PS50002">
    <property type="entry name" value="SH3"/>
    <property type="match status" value="1"/>
</dbReference>
<dbReference type="CDD" id="cd00174">
    <property type="entry name" value="SH3"/>
    <property type="match status" value="1"/>
</dbReference>
<feature type="region of interest" description="Disordered" evidence="11">
    <location>
        <begin position="1041"/>
        <end position="1148"/>
    </location>
</feature>